<dbReference type="Pfam" id="PF01264">
    <property type="entry name" value="Chorismate_synt"/>
    <property type="match status" value="1"/>
</dbReference>
<comment type="caution">
    <text evidence="11">Lacks conserved residue(s) required for the propagation of feature annotation.</text>
</comment>
<evidence type="ECO:0000256" key="7">
    <source>
        <dbReference type="ARBA" id="ARBA00022827"/>
    </source>
</evidence>
<feature type="binding site" evidence="11">
    <location>
        <begin position="308"/>
        <end position="312"/>
    </location>
    <ligand>
        <name>FMN</name>
        <dbReference type="ChEBI" id="CHEBI:58210"/>
    </ligand>
</feature>
<dbReference type="InterPro" id="IPR000453">
    <property type="entry name" value="Chorismate_synth"/>
</dbReference>
<dbReference type="GO" id="GO:0004107">
    <property type="term" value="F:chorismate synthase activity"/>
    <property type="evidence" value="ECO:0007669"/>
    <property type="project" value="UniProtKB-UniRule"/>
</dbReference>
<dbReference type="InterPro" id="IPR020541">
    <property type="entry name" value="Chorismate_synthase_CS"/>
</dbReference>
<feature type="binding site" evidence="11">
    <location>
        <position position="48"/>
    </location>
    <ligand>
        <name>NADP(+)</name>
        <dbReference type="ChEBI" id="CHEBI:58349"/>
    </ligand>
</feature>
<evidence type="ECO:0000313" key="13">
    <source>
        <dbReference type="EMBL" id="HJC06122.1"/>
    </source>
</evidence>
<comment type="caution">
    <text evidence="13">The sequence shown here is derived from an EMBL/GenBank/DDBJ whole genome shotgun (WGS) entry which is preliminary data.</text>
</comment>
<accession>A0A9D2N1C2</accession>
<dbReference type="AlphaFoldDB" id="A0A9D2N1C2"/>
<evidence type="ECO:0000256" key="10">
    <source>
        <dbReference type="ARBA" id="ARBA00023239"/>
    </source>
</evidence>
<feature type="binding site" evidence="11">
    <location>
        <position position="334"/>
    </location>
    <ligand>
        <name>FMN</name>
        <dbReference type="ChEBI" id="CHEBI:58210"/>
    </ligand>
</feature>
<dbReference type="SUPFAM" id="SSF103263">
    <property type="entry name" value="Chorismate synthase, AroC"/>
    <property type="match status" value="1"/>
</dbReference>
<dbReference type="Proteomes" id="UP000823910">
    <property type="component" value="Unassembled WGS sequence"/>
</dbReference>
<organism evidence="13 14">
    <name type="scientific">Candidatus Enterocloster excrementipullorum</name>
    <dbReference type="NCBI Taxonomy" id="2838559"/>
    <lineage>
        <taxon>Bacteria</taxon>
        <taxon>Bacillati</taxon>
        <taxon>Bacillota</taxon>
        <taxon>Clostridia</taxon>
        <taxon>Lachnospirales</taxon>
        <taxon>Lachnospiraceae</taxon>
        <taxon>Enterocloster</taxon>
    </lineage>
</organism>
<keyword evidence="4 11" id="KW-0028">Amino-acid biosynthesis</keyword>
<feature type="binding site" evidence="11">
    <location>
        <position position="54"/>
    </location>
    <ligand>
        <name>NADP(+)</name>
        <dbReference type="ChEBI" id="CHEBI:58349"/>
    </ligand>
</feature>
<comment type="similarity">
    <text evidence="2 11 12">Belongs to the chorismate synthase family.</text>
</comment>
<dbReference type="GO" id="GO:0010181">
    <property type="term" value="F:FMN binding"/>
    <property type="evidence" value="ECO:0007669"/>
    <property type="project" value="TreeGrafter"/>
</dbReference>
<evidence type="ECO:0000256" key="4">
    <source>
        <dbReference type="ARBA" id="ARBA00022605"/>
    </source>
</evidence>
<dbReference type="GO" id="GO:0005829">
    <property type="term" value="C:cytosol"/>
    <property type="evidence" value="ECO:0007669"/>
    <property type="project" value="TreeGrafter"/>
</dbReference>
<dbReference type="GO" id="GO:0009423">
    <property type="term" value="P:chorismate biosynthetic process"/>
    <property type="evidence" value="ECO:0007669"/>
    <property type="project" value="UniProtKB-UniRule"/>
</dbReference>
<reference evidence="13" key="1">
    <citation type="journal article" date="2021" name="PeerJ">
        <title>Extensive microbial diversity within the chicken gut microbiome revealed by metagenomics and culture.</title>
        <authorList>
            <person name="Gilroy R."/>
            <person name="Ravi A."/>
            <person name="Getino M."/>
            <person name="Pursley I."/>
            <person name="Horton D.L."/>
            <person name="Alikhan N.F."/>
            <person name="Baker D."/>
            <person name="Gharbi K."/>
            <person name="Hall N."/>
            <person name="Watson M."/>
            <person name="Adriaenssens E.M."/>
            <person name="Foster-Nyarko E."/>
            <person name="Jarju S."/>
            <person name="Secka A."/>
            <person name="Antonio M."/>
            <person name="Oren A."/>
            <person name="Chaudhuri R.R."/>
            <person name="La Ragione R."/>
            <person name="Hildebrand F."/>
            <person name="Pallen M.J."/>
        </authorList>
    </citation>
    <scope>NUCLEOTIDE SEQUENCE</scope>
    <source>
        <strain evidence="13">CHK180-15479</strain>
    </source>
</reference>
<dbReference type="PROSITE" id="PS00788">
    <property type="entry name" value="CHORISMATE_SYNTHASE_2"/>
    <property type="match status" value="1"/>
</dbReference>
<comment type="function">
    <text evidence="11">Catalyzes the anti-1,4-elimination of the C-3 phosphate and the C-6 proR hydrogen from 5-enolpyruvylshikimate-3-phosphate (EPSP) to yield chorismate, which is the branch point compound that serves as the starting substrate for the three terminal pathways of aromatic amino acid biosynthesis. This reaction introduces a second double bond into the aromatic ring system.</text>
</comment>
<evidence type="ECO:0000256" key="9">
    <source>
        <dbReference type="ARBA" id="ARBA00023141"/>
    </source>
</evidence>
<comment type="pathway">
    <text evidence="1 11 12">Metabolic intermediate biosynthesis; chorismate biosynthesis; chorismate from D-erythrose 4-phosphate and phosphoenolpyruvate: step 7/7.</text>
</comment>
<dbReference type="GO" id="GO:0008652">
    <property type="term" value="P:amino acid biosynthetic process"/>
    <property type="evidence" value="ECO:0007669"/>
    <property type="project" value="UniProtKB-KW"/>
</dbReference>
<protein>
    <recommendedName>
        <fullName evidence="3 11">Chorismate synthase</fullName>
        <shortName evidence="11">CS</shortName>
        <ecNumber evidence="3 11">4.2.3.5</ecNumber>
    </recommendedName>
    <alternativeName>
        <fullName evidence="11">5-enolpyruvylshikimate-3-phosphate phospholyase</fullName>
    </alternativeName>
</protein>
<evidence type="ECO:0000256" key="5">
    <source>
        <dbReference type="ARBA" id="ARBA00022630"/>
    </source>
</evidence>
<dbReference type="InterPro" id="IPR035904">
    <property type="entry name" value="Chorismate_synth_AroC_sf"/>
</dbReference>
<dbReference type="PANTHER" id="PTHR21085:SF0">
    <property type="entry name" value="CHORISMATE SYNTHASE"/>
    <property type="match status" value="1"/>
</dbReference>
<dbReference type="HAMAP" id="MF_00300">
    <property type="entry name" value="Chorismate_synth"/>
    <property type="match status" value="1"/>
</dbReference>
<keyword evidence="5 11" id="KW-0285">Flavoprotein</keyword>
<dbReference type="PIRSF" id="PIRSF001456">
    <property type="entry name" value="Chorismate_synth"/>
    <property type="match status" value="1"/>
</dbReference>
<dbReference type="PANTHER" id="PTHR21085">
    <property type="entry name" value="CHORISMATE SYNTHASE"/>
    <property type="match status" value="1"/>
</dbReference>
<comment type="cofactor">
    <cofactor evidence="11 12">
        <name>FMNH2</name>
        <dbReference type="ChEBI" id="CHEBI:57618"/>
    </cofactor>
    <text evidence="11 12">Reduced FMN (FMNH(2)).</text>
</comment>
<reference evidence="13" key="2">
    <citation type="submission" date="2021-04" db="EMBL/GenBank/DDBJ databases">
        <authorList>
            <person name="Gilroy R."/>
        </authorList>
    </citation>
    <scope>NUCLEOTIDE SEQUENCE</scope>
    <source>
        <strain evidence="13">CHK180-15479</strain>
    </source>
</reference>
<keyword evidence="9 11" id="KW-0057">Aromatic amino acid biosynthesis</keyword>
<comment type="catalytic activity">
    <reaction evidence="11 12">
        <text>5-O-(1-carboxyvinyl)-3-phosphoshikimate = chorismate + phosphate</text>
        <dbReference type="Rhea" id="RHEA:21020"/>
        <dbReference type="ChEBI" id="CHEBI:29748"/>
        <dbReference type="ChEBI" id="CHEBI:43474"/>
        <dbReference type="ChEBI" id="CHEBI:57701"/>
        <dbReference type="EC" id="4.2.3.5"/>
    </reaction>
</comment>
<keyword evidence="8 11" id="KW-0521">NADP</keyword>
<comment type="subunit">
    <text evidence="11">Homotetramer.</text>
</comment>
<dbReference type="NCBIfam" id="NF003793">
    <property type="entry name" value="PRK05382.1"/>
    <property type="match status" value="1"/>
</dbReference>
<dbReference type="NCBIfam" id="TIGR00033">
    <property type="entry name" value="aroC"/>
    <property type="match status" value="1"/>
</dbReference>
<keyword evidence="10 11" id="KW-0456">Lyase</keyword>
<evidence type="ECO:0000256" key="3">
    <source>
        <dbReference type="ARBA" id="ARBA00013036"/>
    </source>
</evidence>
<keyword evidence="6 11" id="KW-0288">FMN</keyword>
<sequence length="380" mass="40902">MAGSSYGTIFRITTWGESHGKGIGVVVDGCPAGLPLSEEDIQRYLDRRKPGQSRFTTARQEGDQAEILSGVFEGKTTGTPIALEIRNKDQRSQDYGEIMDIYRPGHADYTFDQKYGFRDYRGGGRSSGRETAGRVAAGAVAAKLLESLGVKVRAYTRSIGPVVISPERMDLAERDKNRLYMPDAQAALEAEAYLETLMAEKDSSGGVVECVIEGMPVGIGEPVFEKLDANLAKAILSIGAVKGFEIGSGFQAASMRGSENNDAFCLEEKTPDGGLAFQPRTVKQTNHSGGTLGGMSDGSPIVFRAAFKPTPSIARPQQTVDRFGKEREIVIKGRHDPIIVPRAVVVVEAMAALTAADMLLLSMTSRLDRIRAFFGGDRAG</sequence>
<dbReference type="PROSITE" id="PS00787">
    <property type="entry name" value="CHORISMATE_SYNTHASE_1"/>
    <property type="match status" value="1"/>
</dbReference>
<evidence type="ECO:0000313" key="14">
    <source>
        <dbReference type="Proteomes" id="UP000823910"/>
    </source>
</evidence>
<evidence type="ECO:0000256" key="8">
    <source>
        <dbReference type="ARBA" id="ARBA00022857"/>
    </source>
</evidence>
<evidence type="ECO:0000256" key="11">
    <source>
        <dbReference type="HAMAP-Rule" id="MF_00300"/>
    </source>
</evidence>
<feature type="binding site" evidence="11">
    <location>
        <begin position="125"/>
        <end position="127"/>
    </location>
    <ligand>
        <name>FMN</name>
        <dbReference type="ChEBI" id="CHEBI:58210"/>
    </ligand>
</feature>
<keyword evidence="7 11" id="KW-0274">FAD</keyword>
<dbReference type="EMBL" id="DWWT01000034">
    <property type="protein sequence ID" value="HJC06122.1"/>
    <property type="molecule type" value="Genomic_DNA"/>
</dbReference>
<proteinExistence type="inferred from homology"/>
<evidence type="ECO:0000256" key="1">
    <source>
        <dbReference type="ARBA" id="ARBA00005044"/>
    </source>
</evidence>
<evidence type="ECO:0000256" key="2">
    <source>
        <dbReference type="ARBA" id="ARBA00008014"/>
    </source>
</evidence>
<feature type="binding site" evidence="11">
    <location>
        <position position="293"/>
    </location>
    <ligand>
        <name>FMN</name>
        <dbReference type="ChEBI" id="CHEBI:58210"/>
    </ligand>
</feature>
<name>A0A9D2N1C2_9FIRM</name>
<dbReference type="EC" id="4.2.3.5" evidence="3 11"/>
<dbReference type="Gene3D" id="3.60.150.10">
    <property type="entry name" value="Chorismate synthase AroC"/>
    <property type="match status" value="1"/>
</dbReference>
<dbReference type="CDD" id="cd07304">
    <property type="entry name" value="Chorismate_synthase"/>
    <property type="match status" value="1"/>
</dbReference>
<gene>
    <name evidence="11 13" type="primary">aroC</name>
    <name evidence="13" type="ORF">H9704_08200</name>
</gene>
<evidence type="ECO:0000256" key="12">
    <source>
        <dbReference type="RuleBase" id="RU000605"/>
    </source>
</evidence>
<dbReference type="GO" id="GO:0009073">
    <property type="term" value="P:aromatic amino acid family biosynthetic process"/>
    <property type="evidence" value="ECO:0007669"/>
    <property type="project" value="UniProtKB-KW"/>
</dbReference>
<dbReference type="FunFam" id="3.60.150.10:FF:000002">
    <property type="entry name" value="Chorismate synthase"/>
    <property type="match status" value="1"/>
</dbReference>
<evidence type="ECO:0000256" key="6">
    <source>
        <dbReference type="ARBA" id="ARBA00022643"/>
    </source>
</evidence>